<comment type="caution">
    <text evidence="2">The sequence shown here is derived from an EMBL/GenBank/DDBJ whole genome shotgun (WGS) entry which is preliminary data.</text>
</comment>
<reference evidence="3" key="3">
    <citation type="submission" date="2021-06" db="EMBL/GenBank/DDBJ databases">
        <title>Genomic Description and Analysis of Intracellular Bacteria, Candidatus Berkiella cookevillensis and Candidatus Berkiella aquae.</title>
        <authorList>
            <person name="Kidane D.T."/>
            <person name="Mehari Y.T."/>
            <person name="Rice F.C."/>
            <person name="Arivett B.A."/>
            <person name="Farone A.L."/>
            <person name="Berk S.G."/>
            <person name="Farone M.B."/>
        </authorList>
    </citation>
    <scope>NUCLEOTIDE SEQUENCE</scope>
    <source>
        <strain evidence="3">HT99</strain>
    </source>
</reference>
<accession>A0A0Q9YSD2</accession>
<evidence type="ECO:0000256" key="1">
    <source>
        <dbReference type="SAM" id="MobiDB-lite"/>
    </source>
</evidence>
<gene>
    <name evidence="3" type="ORF">HT99x_005210</name>
    <name evidence="2" type="ORF">HT99x_02737</name>
</gene>
<name>A0A0Q9YSD2_9GAMM</name>
<dbReference type="AlphaFoldDB" id="A0A0Q9YSD2"/>
<keyword evidence="4" id="KW-1185">Reference proteome</keyword>
<proteinExistence type="predicted"/>
<dbReference type="EMBL" id="LKAJ02000001">
    <property type="protein sequence ID" value="MCS5710819.1"/>
    <property type="molecule type" value="Genomic_DNA"/>
</dbReference>
<feature type="compositionally biased region" description="Polar residues" evidence="1">
    <location>
        <begin position="41"/>
        <end position="52"/>
    </location>
</feature>
<reference evidence="3" key="2">
    <citation type="journal article" date="2016" name="Genome Announc.">
        <title>Draft Genome Sequences of Two Novel Amoeba-Resistant Intranuclear Bacteria, 'Candidatus Berkiella cookevillensis' and 'Candidatus Berkiella aquae'.</title>
        <authorList>
            <person name="Mehari Y.T."/>
            <person name="Arivett B.A."/>
            <person name="Farone A.L."/>
            <person name="Gunderson J.H."/>
            <person name="Farone M.B."/>
        </authorList>
    </citation>
    <scope>NUCLEOTIDE SEQUENCE</scope>
    <source>
        <strain evidence="3">HT99</strain>
    </source>
</reference>
<evidence type="ECO:0000313" key="2">
    <source>
        <dbReference type="EMBL" id="KRG19758.1"/>
    </source>
</evidence>
<dbReference type="Proteomes" id="UP000051497">
    <property type="component" value="Unassembled WGS sequence"/>
</dbReference>
<dbReference type="RefSeq" id="WP_075067333.1">
    <property type="nucleotide sequence ID" value="NZ_LKAJ02000001.1"/>
</dbReference>
<reference evidence="2" key="1">
    <citation type="submission" date="2015-09" db="EMBL/GenBank/DDBJ databases">
        <title>Draft Genome Sequences of Two Novel Amoeba-resistant Intranuclear Bacteria, Candidatus Berkiella cookevillensis and Candidatus Berkiella aquae.</title>
        <authorList>
            <person name="Mehari Y.T."/>
            <person name="Arivett B.A."/>
            <person name="Farone A.L."/>
            <person name="Gunderson J.H."/>
            <person name="Farone M.B."/>
        </authorList>
    </citation>
    <scope>NUCLEOTIDE SEQUENCE [LARGE SCALE GENOMIC DNA]</scope>
    <source>
        <strain evidence="2">HT99</strain>
    </source>
</reference>
<evidence type="ECO:0000313" key="4">
    <source>
        <dbReference type="Proteomes" id="UP000051497"/>
    </source>
</evidence>
<evidence type="ECO:0000313" key="3">
    <source>
        <dbReference type="EMBL" id="MCS5710819.1"/>
    </source>
</evidence>
<sequence length="64" mass="7334">MATKGYSEEEAIAYIATHGLVERRLRRRAGEVVKREPKKNNLPNQNSDSCTLSFPRKTEEKILC</sequence>
<protein>
    <submittedName>
        <fullName evidence="2">Uncharacterized protein</fullName>
    </submittedName>
</protein>
<dbReference type="STRING" id="295108.HT99x_02737"/>
<feature type="region of interest" description="Disordered" evidence="1">
    <location>
        <begin position="31"/>
        <end position="64"/>
    </location>
</feature>
<dbReference type="EMBL" id="LKAJ01000015">
    <property type="protein sequence ID" value="KRG19758.1"/>
    <property type="molecule type" value="Genomic_DNA"/>
</dbReference>
<organism evidence="2">
    <name type="scientific">Candidatus Berkiella aquae</name>
    <dbReference type="NCBI Taxonomy" id="295108"/>
    <lineage>
        <taxon>Bacteria</taxon>
        <taxon>Pseudomonadati</taxon>
        <taxon>Pseudomonadota</taxon>
        <taxon>Gammaproteobacteria</taxon>
        <taxon>Candidatus Berkiellales</taxon>
        <taxon>Candidatus Berkiellaceae</taxon>
        <taxon>Candidatus Berkiella</taxon>
    </lineage>
</organism>